<keyword evidence="3" id="KW-1185">Reference proteome</keyword>
<dbReference type="EMBL" id="JAGYWB010000017">
    <property type="protein sequence ID" value="KAI0494832.1"/>
    <property type="molecule type" value="Genomic_DNA"/>
</dbReference>
<name>A0A8T3AGD6_DENNO</name>
<dbReference type="PANTHER" id="PTHR19446">
    <property type="entry name" value="REVERSE TRANSCRIPTASES"/>
    <property type="match status" value="1"/>
</dbReference>
<evidence type="ECO:0000259" key="1">
    <source>
        <dbReference type="Pfam" id="PF00078"/>
    </source>
</evidence>
<feature type="domain" description="Reverse transcriptase" evidence="1">
    <location>
        <begin position="57"/>
        <end position="145"/>
    </location>
</feature>
<sequence>MKGGKAFGPNDIPIEVWKGDEGISCLTKLFNTILKTKKMPDEWRMSVLIPIFNNKGDAQDCANYRGIMLMCHTLKLWERVMEHRLRRDTEVSQNQFGFMPGRSTMEAIHLLRGLMEKYRETKENLHMIFIDLEKHIPVNGEWRTMAQRFIWSHGA</sequence>
<accession>A0A8T3AGD6</accession>
<dbReference type="AlphaFoldDB" id="A0A8T3AGD6"/>
<protein>
    <recommendedName>
        <fullName evidence="1">Reverse transcriptase domain-containing protein</fullName>
    </recommendedName>
</protein>
<evidence type="ECO:0000313" key="3">
    <source>
        <dbReference type="Proteomes" id="UP000829196"/>
    </source>
</evidence>
<comment type="caution">
    <text evidence="2">The sequence shown here is derived from an EMBL/GenBank/DDBJ whole genome shotgun (WGS) entry which is preliminary data.</text>
</comment>
<gene>
    <name evidence="2" type="ORF">KFK09_024975</name>
</gene>
<dbReference type="SMR" id="A0A8T3AGD6"/>
<dbReference type="Pfam" id="PF00078">
    <property type="entry name" value="RVT_1"/>
    <property type="match status" value="1"/>
</dbReference>
<dbReference type="OrthoDB" id="671374at2759"/>
<evidence type="ECO:0000313" key="2">
    <source>
        <dbReference type="EMBL" id="KAI0494832.1"/>
    </source>
</evidence>
<dbReference type="Proteomes" id="UP000829196">
    <property type="component" value="Unassembled WGS sequence"/>
</dbReference>
<dbReference type="InterPro" id="IPR000477">
    <property type="entry name" value="RT_dom"/>
</dbReference>
<organism evidence="2 3">
    <name type="scientific">Dendrobium nobile</name>
    <name type="common">Orchid</name>
    <dbReference type="NCBI Taxonomy" id="94219"/>
    <lineage>
        <taxon>Eukaryota</taxon>
        <taxon>Viridiplantae</taxon>
        <taxon>Streptophyta</taxon>
        <taxon>Embryophyta</taxon>
        <taxon>Tracheophyta</taxon>
        <taxon>Spermatophyta</taxon>
        <taxon>Magnoliopsida</taxon>
        <taxon>Liliopsida</taxon>
        <taxon>Asparagales</taxon>
        <taxon>Orchidaceae</taxon>
        <taxon>Epidendroideae</taxon>
        <taxon>Malaxideae</taxon>
        <taxon>Dendrobiinae</taxon>
        <taxon>Dendrobium</taxon>
    </lineage>
</organism>
<reference evidence="2" key="1">
    <citation type="journal article" date="2022" name="Front. Genet.">
        <title>Chromosome-Scale Assembly of the Dendrobium nobile Genome Provides Insights Into the Molecular Mechanism of the Biosynthesis of the Medicinal Active Ingredient of Dendrobium.</title>
        <authorList>
            <person name="Xu Q."/>
            <person name="Niu S.-C."/>
            <person name="Li K.-L."/>
            <person name="Zheng P.-J."/>
            <person name="Zhang X.-J."/>
            <person name="Jia Y."/>
            <person name="Liu Y."/>
            <person name="Niu Y.-X."/>
            <person name="Yu L.-H."/>
            <person name="Chen D.-F."/>
            <person name="Zhang G.-Q."/>
        </authorList>
    </citation>
    <scope>NUCLEOTIDE SEQUENCE</scope>
    <source>
        <tissue evidence="2">Leaf</tissue>
    </source>
</reference>
<proteinExistence type="predicted"/>